<keyword evidence="9" id="KW-0808">Transferase</keyword>
<feature type="transmembrane region" description="Helical" evidence="7">
    <location>
        <begin position="235"/>
        <end position="256"/>
    </location>
</feature>
<keyword evidence="4 7" id="KW-0812">Transmembrane</keyword>
<feature type="transmembrane region" description="Helical" evidence="7">
    <location>
        <begin position="119"/>
        <end position="138"/>
    </location>
</feature>
<evidence type="ECO:0000256" key="4">
    <source>
        <dbReference type="ARBA" id="ARBA00022692"/>
    </source>
</evidence>
<organism evidence="9 10">
    <name type="scientific">Dickeya undicola</name>
    <dbReference type="NCBI Taxonomy" id="1577887"/>
    <lineage>
        <taxon>Bacteria</taxon>
        <taxon>Pseudomonadati</taxon>
        <taxon>Pseudomonadota</taxon>
        <taxon>Gammaproteobacteria</taxon>
        <taxon>Enterobacterales</taxon>
        <taxon>Pectobacteriaceae</taxon>
        <taxon>Dickeya</taxon>
    </lineage>
</organism>
<keyword evidence="3" id="KW-1003">Cell membrane</keyword>
<sequence length="334" mass="38819">MEWLYIARILSTFAVIVLHISAYTVTQAELGSFSWWVGNLYDSSVRWCVPVFIMISGALLLPPERIDSLSVFYKKRMSKILVPLIFWSLLFILWGVFKTKFNGEGEGNILKNIIAGRPYYHLWFLYMIIGLYVFTPLIRILVANTNKSQLLFFALLMFAFCSLSDMHRFSIGNRDFFFINESIYYLPYFICGHLIAKTRTTRTISFYIFIFIISLFATCAGCYFLSSFSGKESGIYFYSYLSVNVIVMSISFMQILKFTHLNASHHDKLKFLSDVSLGVYLIHPVFVESLYYLAARRWLDYSIITIPLMSIIVFACCVVSVFFIKKIPYLRRVV</sequence>
<proteinExistence type="inferred from homology"/>
<evidence type="ECO:0000256" key="1">
    <source>
        <dbReference type="ARBA" id="ARBA00004651"/>
    </source>
</evidence>
<evidence type="ECO:0000259" key="8">
    <source>
        <dbReference type="Pfam" id="PF01757"/>
    </source>
</evidence>
<dbReference type="AlphaFoldDB" id="A0A3N0FUQ3"/>
<dbReference type="PANTHER" id="PTHR40074">
    <property type="entry name" value="O-ACETYLTRANSFERASE WECH"/>
    <property type="match status" value="1"/>
</dbReference>
<dbReference type="GO" id="GO:0016413">
    <property type="term" value="F:O-acetyltransferase activity"/>
    <property type="evidence" value="ECO:0007669"/>
    <property type="project" value="TreeGrafter"/>
</dbReference>
<dbReference type="OrthoDB" id="1072135at2"/>
<dbReference type="GO" id="GO:0009246">
    <property type="term" value="P:enterobacterial common antigen biosynthetic process"/>
    <property type="evidence" value="ECO:0007669"/>
    <property type="project" value="TreeGrafter"/>
</dbReference>
<evidence type="ECO:0000256" key="2">
    <source>
        <dbReference type="ARBA" id="ARBA00007400"/>
    </source>
</evidence>
<reference evidence="9 10" key="1">
    <citation type="submission" date="2018-11" db="EMBL/GenBank/DDBJ databases">
        <title>Characterization of surface water Dickeya isolates.</title>
        <authorList>
            <person name="Van Gijsegem F."/>
            <person name="Pedron J."/>
        </authorList>
    </citation>
    <scope>NUCLEOTIDE SEQUENCE [LARGE SCALE GENOMIC DNA]</scope>
    <source>
        <strain evidence="9 10">FVG1-MFV-O17</strain>
    </source>
</reference>
<feature type="transmembrane region" description="Helical" evidence="7">
    <location>
        <begin position="208"/>
        <end position="229"/>
    </location>
</feature>
<dbReference type="GO" id="GO:0005886">
    <property type="term" value="C:plasma membrane"/>
    <property type="evidence" value="ECO:0007669"/>
    <property type="project" value="UniProtKB-SubCell"/>
</dbReference>
<comment type="caution">
    <text evidence="9">The sequence shown here is derived from an EMBL/GenBank/DDBJ whole genome shotgun (WGS) entry which is preliminary data.</text>
</comment>
<protein>
    <submittedName>
        <fullName evidence="9">Acyltransferase</fullName>
    </submittedName>
</protein>
<keyword evidence="9" id="KW-0012">Acyltransferase</keyword>
<comment type="similarity">
    <text evidence="2">Belongs to the acyltransferase 3 family.</text>
</comment>
<gene>
    <name evidence="9" type="ORF">EF878_17450</name>
</gene>
<feature type="transmembrane region" description="Helical" evidence="7">
    <location>
        <begin position="176"/>
        <end position="196"/>
    </location>
</feature>
<evidence type="ECO:0000256" key="7">
    <source>
        <dbReference type="SAM" id="Phobius"/>
    </source>
</evidence>
<feature type="domain" description="Acyltransferase 3" evidence="8">
    <location>
        <begin position="2"/>
        <end position="321"/>
    </location>
</feature>
<name>A0A3N0FUQ3_9GAMM</name>
<feature type="transmembrane region" description="Helical" evidence="7">
    <location>
        <begin position="150"/>
        <end position="170"/>
    </location>
</feature>
<feature type="transmembrane region" description="Helical" evidence="7">
    <location>
        <begin position="44"/>
        <end position="61"/>
    </location>
</feature>
<evidence type="ECO:0000313" key="9">
    <source>
        <dbReference type="EMBL" id="RNM03846.1"/>
    </source>
</evidence>
<evidence type="ECO:0000256" key="6">
    <source>
        <dbReference type="ARBA" id="ARBA00023136"/>
    </source>
</evidence>
<evidence type="ECO:0000256" key="3">
    <source>
        <dbReference type="ARBA" id="ARBA00022475"/>
    </source>
</evidence>
<comment type="subcellular location">
    <subcellularLocation>
        <location evidence="1">Cell membrane</location>
        <topology evidence="1">Multi-pass membrane protein</topology>
    </subcellularLocation>
</comment>
<evidence type="ECO:0000256" key="5">
    <source>
        <dbReference type="ARBA" id="ARBA00022989"/>
    </source>
</evidence>
<dbReference type="Proteomes" id="UP000276061">
    <property type="component" value="Unassembled WGS sequence"/>
</dbReference>
<keyword evidence="6 7" id="KW-0472">Membrane</keyword>
<dbReference type="PANTHER" id="PTHR40074:SF2">
    <property type="entry name" value="O-ACETYLTRANSFERASE WECH"/>
    <property type="match status" value="1"/>
</dbReference>
<dbReference type="RefSeq" id="WP_123253169.1">
    <property type="nucleotide sequence ID" value="NZ_RJLR01000029.1"/>
</dbReference>
<dbReference type="Pfam" id="PF01757">
    <property type="entry name" value="Acyl_transf_3"/>
    <property type="match status" value="1"/>
</dbReference>
<keyword evidence="5 7" id="KW-1133">Transmembrane helix</keyword>
<feature type="transmembrane region" description="Helical" evidence="7">
    <location>
        <begin position="81"/>
        <end position="99"/>
    </location>
</feature>
<feature type="transmembrane region" description="Helical" evidence="7">
    <location>
        <begin position="301"/>
        <end position="324"/>
    </location>
</feature>
<accession>A0A3N0FUQ3</accession>
<feature type="transmembrane region" description="Helical" evidence="7">
    <location>
        <begin position="5"/>
        <end position="24"/>
    </location>
</feature>
<evidence type="ECO:0000313" key="10">
    <source>
        <dbReference type="Proteomes" id="UP000276061"/>
    </source>
</evidence>
<dbReference type="EMBL" id="RJLR01000029">
    <property type="protein sequence ID" value="RNM03846.1"/>
    <property type="molecule type" value="Genomic_DNA"/>
</dbReference>
<dbReference type="InterPro" id="IPR002656">
    <property type="entry name" value="Acyl_transf_3_dom"/>
</dbReference>